<dbReference type="InterPro" id="IPR036397">
    <property type="entry name" value="RNaseH_sf"/>
</dbReference>
<sequence>MPILGTGIFKFNSHSIKDKEKNNDNAAHHYIKRLLKKTCPNDILLPYDNFEDETVDIKIFNWYIIKPSAFEQFIVCKCKIYDTEEIIYILFDIYEFFLCDVKLSETNEILNNIKKNIDSNFSNGYKNSSYLILKDYKIITNEVKIQYYYNFTEDYKIILPNTDLILFMTPYKIDKINSKYNNYSFDKYRWFYVLNKIEPSGSYRINIKHLQKINVFDKKKSYYCSDPKILFSNPIETDKFIPVSRVSIDIECQHFGEFPTPKKFPISHICIDWYMESNINPIKKIITLINYEIIKNYTGIKNDKFIYTAIDDMIAQQNTYITIYCSEVYMLNFILYTIRKDFDYVLTYNGHNFDFKYIEERRNQYNMKALFLINANKSNEFKISQFSYNQDTTFEIDSKNGMIFLDLYNYTKKFYSVNSYKLGEITKEKFNILSKIIDNGDEYIVQPSSANKNKTSTFYDVIRTANYCFINNEAYKIKDKSKIINDKEKLYDEESIKNSYNKEFTIYKNNISITEENVLVMISKDDVDIGNKNAYKDFTKEKSDDIAYYCTHDTVLCNCIFKYDMIHDRIMAFSNEYLLPQSMALKYKSSKNISGLLLKTLIDNKTMIVSGNVDFEKFEGGLVLNPKKNYIDGTTAVFDFNSEYPSNILQANLSPEKILKVIKLNDDEYSIKIVNKYLETNYPYPDYCYILIEKIINKIKTYKYIVFDRKEMGIITQMIKKGIKMKNEYKNLKNKTKDNAILNNYYTSALYSKKITINSIYGLLGSERFIFNSPYCAEYCTSLGQKCIKYINDLVDKSRYVNNKLIFNNQNNPFNNIPVQTIYPGNLNTEFTFNIVYGDTDSLFINIKFINKFNNNIDLIKKSDECFKFLSNTLNDKKNKILSENFEFEYEKMYIWMILLAKKKYIGEVVVNMNPLIVSSDTKGTALIRRDCTKIHKTILKNTINIVKDYLTNTNTNVNTKINEYLMNIFKNIIKNIQNLDVNDFKKSIKYTGKYKDPNNSLDLCVKKYNLDNPNEKISKGQRFDFIYAYKIQNWDDENKKWNPKKYNYKITDHIIILEDYIKNKNIYRISIEKYITDILTNLRQIIYDDNIINNIEIMLKNYVPEQ</sequence>
<dbReference type="Proteomes" id="UP000792575">
    <property type="component" value="Genome"/>
</dbReference>
<organism evidence="15 16">
    <name type="scientific">Adoxophyes honmai entomopoxvirus 'L'</name>
    <dbReference type="NCBI Taxonomy" id="1293540"/>
    <lineage>
        <taxon>Viruses</taxon>
        <taxon>Varidnaviria</taxon>
        <taxon>Bamfordvirae</taxon>
        <taxon>Nucleocytoviricota</taxon>
        <taxon>Pokkesviricetes</taxon>
        <taxon>Chitovirales</taxon>
        <taxon>Poxviridae</taxon>
        <taxon>Entomopoxvirinae</taxon>
        <taxon>Betaentomopoxvirus</taxon>
        <taxon>Betaentomopoxvirus ahonmai</taxon>
    </lineage>
</organism>
<dbReference type="Gene3D" id="3.30.420.10">
    <property type="entry name" value="Ribonuclease H-like superfamily/Ribonuclease H"/>
    <property type="match status" value="1"/>
</dbReference>
<evidence type="ECO:0000256" key="1">
    <source>
        <dbReference type="ARBA" id="ARBA00005755"/>
    </source>
</evidence>
<dbReference type="OrthoDB" id="165at10239"/>
<dbReference type="GO" id="GO:0000166">
    <property type="term" value="F:nucleotide binding"/>
    <property type="evidence" value="ECO:0007669"/>
    <property type="project" value="InterPro"/>
</dbReference>
<dbReference type="GO" id="GO:0003677">
    <property type="term" value="F:DNA binding"/>
    <property type="evidence" value="ECO:0007669"/>
    <property type="project" value="UniProtKB-KW"/>
</dbReference>
<protein>
    <recommendedName>
        <fullName evidence="3 11">DNA polymerase</fullName>
        <ecNumber evidence="2 11">2.7.7.7</ecNumber>
    </recommendedName>
</protein>
<evidence type="ECO:0000256" key="7">
    <source>
        <dbReference type="ARBA" id="ARBA00022932"/>
    </source>
</evidence>
<dbReference type="PANTHER" id="PTHR10322">
    <property type="entry name" value="DNA POLYMERASE CATALYTIC SUBUNIT"/>
    <property type="match status" value="1"/>
</dbReference>
<dbReference type="SUPFAM" id="SSF53098">
    <property type="entry name" value="Ribonuclease H-like"/>
    <property type="match status" value="1"/>
</dbReference>
<evidence type="ECO:0000256" key="3">
    <source>
        <dbReference type="ARBA" id="ARBA00015749"/>
    </source>
</evidence>
<dbReference type="Pfam" id="PF08408">
    <property type="entry name" value="DNA_pol_B_3"/>
    <property type="match status" value="1"/>
</dbReference>
<keyword evidence="7 11" id="KW-0239">DNA-directed DNA polymerase</keyword>
<dbReference type="RefSeq" id="YP_008003872.1">
    <property type="nucleotide sequence ID" value="NC_021247.1"/>
</dbReference>
<keyword evidence="9 11" id="KW-0238">DNA-binding</keyword>
<dbReference type="InterPro" id="IPR050240">
    <property type="entry name" value="DNA_pol_type-B"/>
</dbReference>
<feature type="domain" description="DNA-directed DNA polymerase family B exonuclease" evidence="13">
    <location>
        <begin position="182"/>
        <end position="425"/>
    </location>
</feature>
<feature type="domain" description="DNA-directed DNA polymerase family B viral insert" evidence="14">
    <location>
        <begin position="426"/>
        <end position="567"/>
    </location>
</feature>
<dbReference type="GO" id="GO:0006261">
    <property type="term" value="P:DNA-templated DNA replication"/>
    <property type="evidence" value="ECO:0007669"/>
    <property type="project" value="TreeGrafter"/>
</dbReference>
<dbReference type="Pfam" id="PF00136">
    <property type="entry name" value="DNA_pol_B"/>
    <property type="match status" value="1"/>
</dbReference>
<dbReference type="PROSITE" id="PS00116">
    <property type="entry name" value="DNA_POLYMERASE_B"/>
    <property type="match status" value="1"/>
</dbReference>
<dbReference type="GeneID" id="15613978"/>
<gene>
    <name evidence="15" type="ORF">AHEV_049</name>
</gene>
<evidence type="ECO:0000259" key="13">
    <source>
        <dbReference type="Pfam" id="PF03104"/>
    </source>
</evidence>
<dbReference type="InterPro" id="IPR006172">
    <property type="entry name" value="DNA-dir_DNA_pol_B"/>
</dbReference>
<dbReference type="SMART" id="SM00486">
    <property type="entry name" value="POLBc"/>
    <property type="match status" value="1"/>
</dbReference>
<dbReference type="InterPro" id="IPR017964">
    <property type="entry name" value="DNA-dir_DNA_pol_B_CS"/>
</dbReference>
<proteinExistence type="inferred from homology"/>
<dbReference type="InterPro" id="IPR023211">
    <property type="entry name" value="DNA_pol_palm_dom_sf"/>
</dbReference>
<dbReference type="EMBL" id="HF679131">
    <property type="protein sequence ID" value="CCU55370.1"/>
    <property type="molecule type" value="Genomic_DNA"/>
</dbReference>
<evidence type="ECO:0000256" key="4">
    <source>
        <dbReference type="ARBA" id="ARBA00022679"/>
    </source>
</evidence>
<evidence type="ECO:0000313" key="15">
    <source>
        <dbReference type="EMBL" id="CCU55370.1"/>
    </source>
</evidence>
<evidence type="ECO:0000256" key="9">
    <source>
        <dbReference type="ARBA" id="ARBA00023125"/>
    </source>
</evidence>
<keyword evidence="6 11" id="KW-0235">DNA replication</keyword>
<dbReference type="InterPro" id="IPR043502">
    <property type="entry name" value="DNA/RNA_pol_sf"/>
</dbReference>
<keyword evidence="8" id="KW-1194">Viral DNA replication</keyword>
<evidence type="ECO:0000313" key="16">
    <source>
        <dbReference type="Proteomes" id="UP000792575"/>
    </source>
</evidence>
<dbReference type="KEGG" id="vg:15613978"/>
<dbReference type="InterPro" id="IPR006133">
    <property type="entry name" value="DNA-dir_DNA_pol_B_exonuc"/>
</dbReference>
<dbReference type="Gene3D" id="3.90.1600.10">
    <property type="entry name" value="Palm domain of DNA polymerase"/>
    <property type="match status" value="1"/>
</dbReference>
<evidence type="ECO:0000256" key="6">
    <source>
        <dbReference type="ARBA" id="ARBA00022705"/>
    </source>
</evidence>
<accession>A0A916KNW2</accession>
<comment type="catalytic activity">
    <reaction evidence="10 11">
        <text>DNA(n) + a 2'-deoxyribonucleoside 5'-triphosphate = DNA(n+1) + diphosphate</text>
        <dbReference type="Rhea" id="RHEA:22508"/>
        <dbReference type="Rhea" id="RHEA-COMP:17339"/>
        <dbReference type="Rhea" id="RHEA-COMP:17340"/>
        <dbReference type="ChEBI" id="CHEBI:33019"/>
        <dbReference type="ChEBI" id="CHEBI:61560"/>
        <dbReference type="ChEBI" id="CHEBI:173112"/>
        <dbReference type="EC" id="2.7.7.7"/>
    </reaction>
</comment>
<reference evidence="15" key="1">
    <citation type="journal article" date="2013" name="J. Virol.">
        <title>New Insights into the Evolution of Entomopoxvirinae from the Complete Genome Sequences of Four Entomopoxviruses Infecting Adoxophyes honmai, Choristoneura biennis, Choristoneura rosaceana, and Mythimna separata.</title>
        <authorList>
            <person name="Theze J."/>
            <person name="Takatsuka J."/>
            <person name="Li Z."/>
            <person name="Gallais J."/>
            <person name="Doucet D."/>
            <person name="Arif B."/>
            <person name="Nakai M."/>
            <person name="Herniou E.A."/>
        </authorList>
    </citation>
    <scope>NUCLEOTIDE SEQUENCE</scope>
    <source>
        <strain evidence="15">Tokyo</strain>
    </source>
</reference>
<evidence type="ECO:0000259" key="14">
    <source>
        <dbReference type="Pfam" id="PF08408"/>
    </source>
</evidence>
<dbReference type="InterPro" id="IPR006134">
    <property type="entry name" value="DNA-dir_DNA_pol_B_multi_dom"/>
</dbReference>
<dbReference type="SUPFAM" id="SSF56672">
    <property type="entry name" value="DNA/RNA polymerases"/>
    <property type="match status" value="1"/>
</dbReference>
<evidence type="ECO:0000256" key="2">
    <source>
        <dbReference type="ARBA" id="ARBA00012417"/>
    </source>
</evidence>
<dbReference type="Pfam" id="PF03104">
    <property type="entry name" value="DNA_pol_B_exo1"/>
    <property type="match status" value="1"/>
</dbReference>
<evidence type="ECO:0000256" key="8">
    <source>
        <dbReference type="ARBA" id="ARBA00023109"/>
    </source>
</evidence>
<dbReference type="InterPro" id="IPR013617">
    <property type="entry name" value="DNA-dir_DNA_pol_B_vir_insert"/>
</dbReference>
<dbReference type="PANTHER" id="PTHR10322:SF23">
    <property type="entry name" value="DNA POLYMERASE DELTA CATALYTIC SUBUNIT"/>
    <property type="match status" value="1"/>
</dbReference>
<dbReference type="EC" id="2.7.7.7" evidence="2 11"/>
<dbReference type="InterPro" id="IPR012337">
    <property type="entry name" value="RNaseH-like_sf"/>
</dbReference>
<dbReference type="GO" id="GO:0039693">
    <property type="term" value="P:viral DNA genome replication"/>
    <property type="evidence" value="ECO:0007669"/>
    <property type="project" value="UniProtKB-KW"/>
</dbReference>
<keyword evidence="16" id="KW-1185">Reference proteome</keyword>
<evidence type="ECO:0000256" key="11">
    <source>
        <dbReference type="RuleBase" id="RU000442"/>
    </source>
</evidence>
<comment type="similarity">
    <text evidence="1 11">Belongs to the DNA polymerase type-B family.</text>
</comment>
<keyword evidence="5 11" id="KW-0548">Nucleotidyltransferase</keyword>
<evidence type="ECO:0000256" key="10">
    <source>
        <dbReference type="ARBA" id="ARBA00049244"/>
    </source>
</evidence>
<dbReference type="PRINTS" id="PR00106">
    <property type="entry name" value="DNAPOLB"/>
</dbReference>
<keyword evidence="4 11" id="KW-0808">Transferase</keyword>
<evidence type="ECO:0000259" key="12">
    <source>
        <dbReference type="Pfam" id="PF00136"/>
    </source>
</evidence>
<dbReference type="GO" id="GO:0003887">
    <property type="term" value="F:DNA-directed DNA polymerase activity"/>
    <property type="evidence" value="ECO:0007669"/>
    <property type="project" value="UniProtKB-KW"/>
</dbReference>
<name>A0A916KNW2_9POXV</name>
<feature type="domain" description="DNA-directed DNA polymerase family B multifunctional" evidence="12">
    <location>
        <begin position="580"/>
        <end position="1087"/>
    </location>
</feature>
<evidence type="ECO:0000256" key="5">
    <source>
        <dbReference type="ARBA" id="ARBA00022695"/>
    </source>
</evidence>